<evidence type="ECO:0000256" key="2">
    <source>
        <dbReference type="ARBA" id="ARBA00022679"/>
    </source>
</evidence>
<feature type="region of interest" description="Disordered" evidence="4">
    <location>
        <begin position="1"/>
        <end position="21"/>
    </location>
</feature>
<accession>A0A1L4FRT2</accession>
<organism evidence="6 7">
    <name type="scientific">Mycoplasmopsis pullorum</name>
    <dbReference type="NCBI Taxonomy" id="48003"/>
    <lineage>
        <taxon>Bacteria</taxon>
        <taxon>Bacillati</taxon>
        <taxon>Mycoplasmatota</taxon>
        <taxon>Mycoplasmoidales</taxon>
        <taxon>Metamycoplasmataceae</taxon>
        <taxon>Mycoplasmopsis</taxon>
    </lineage>
</organism>
<dbReference type="PRINTS" id="PR00506">
    <property type="entry name" value="D21N6MTFRASE"/>
</dbReference>
<dbReference type="Pfam" id="PF01555">
    <property type="entry name" value="N6_N4_Mtase"/>
    <property type="match status" value="1"/>
</dbReference>
<evidence type="ECO:0000313" key="7">
    <source>
        <dbReference type="Proteomes" id="UP000184322"/>
    </source>
</evidence>
<evidence type="ECO:0000256" key="3">
    <source>
        <dbReference type="ARBA" id="ARBA00022691"/>
    </source>
</evidence>
<dbReference type="GO" id="GO:0032259">
    <property type="term" value="P:methylation"/>
    <property type="evidence" value="ECO:0007669"/>
    <property type="project" value="UniProtKB-KW"/>
</dbReference>
<sequence>MYLDPPYNTEATQKDGNNLANDKENVSASKFIYRDKFSRNGWLNMIRERLVKARTILKDDGVIFISIDDAEQAYLKVLMDEIFGEENFVANITIINNLGARSDQKHISQASEYLLIYAKNISKIKFNGKKIESQEIEKKFNLEDSQGSFKSIDLKKSGSESKREDRPFMFYPIIVKKDEVFSIKEEEYNNLYDKKENKFNDEYLENLKRKYQSLGYKFVLPLYKTGEFARWRVGFKSFKERLSSIKFKKETNSIMEKVRPTLENGDLNLPNYKSIWYQPSYDSGSSTKFLNSILDNSSIFNFPKSIHLIKDVIRLHTNKNARVLDFFAGSGTTTHAVWDLNREDGGKRSVTIVTNNENDIAKNVTYERLHRISRGETTDGSSNFEWLNKNEPYQVPLKVYETKQFPIDINESLNDKIDLFIKEIADFANVNLDENEDKQRILYYLKQLYSLKNEEDQNDIN</sequence>
<dbReference type="GO" id="GO:0003677">
    <property type="term" value="F:DNA binding"/>
    <property type="evidence" value="ECO:0007669"/>
    <property type="project" value="InterPro"/>
</dbReference>
<keyword evidence="1" id="KW-0489">Methyltransferase</keyword>
<dbReference type="GO" id="GO:0008170">
    <property type="term" value="F:N-methyltransferase activity"/>
    <property type="evidence" value="ECO:0007669"/>
    <property type="project" value="InterPro"/>
</dbReference>
<dbReference type="STRING" id="48003.BLA55_01365"/>
<evidence type="ECO:0000256" key="4">
    <source>
        <dbReference type="SAM" id="MobiDB-lite"/>
    </source>
</evidence>
<dbReference type="InterPro" id="IPR002295">
    <property type="entry name" value="N4/N6-MTase_EcoPI_Mod-like"/>
</dbReference>
<dbReference type="SUPFAM" id="SSF53335">
    <property type="entry name" value="S-adenosyl-L-methionine-dependent methyltransferases"/>
    <property type="match status" value="1"/>
</dbReference>
<protein>
    <recommendedName>
        <fullName evidence="5">DNA methylase N-4/N-6 domain-containing protein</fullName>
    </recommendedName>
</protein>
<dbReference type="Proteomes" id="UP000184322">
    <property type="component" value="Chromosome"/>
</dbReference>
<keyword evidence="7" id="KW-1185">Reference proteome</keyword>
<feature type="compositionally biased region" description="Polar residues" evidence="4">
    <location>
        <begin position="9"/>
        <end position="20"/>
    </location>
</feature>
<dbReference type="InterPro" id="IPR002941">
    <property type="entry name" value="DNA_methylase_N4/N6"/>
</dbReference>
<evidence type="ECO:0000256" key="1">
    <source>
        <dbReference type="ARBA" id="ARBA00022603"/>
    </source>
</evidence>
<dbReference type="InterPro" id="IPR029063">
    <property type="entry name" value="SAM-dependent_MTases_sf"/>
</dbReference>
<name>A0A1L4FRT2_9BACT</name>
<feature type="domain" description="DNA methylase N-4/N-6" evidence="5">
    <location>
        <begin position="2"/>
        <end position="343"/>
    </location>
</feature>
<gene>
    <name evidence="6" type="ORF">BLA55_01365</name>
</gene>
<keyword evidence="3" id="KW-0949">S-adenosyl-L-methionine</keyword>
<reference evidence="7" key="1">
    <citation type="submission" date="2016-10" db="EMBL/GenBank/DDBJ databases">
        <authorList>
            <person name="Beylefeld A."/>
            <person name="Abolnik C."/>
        </authorList>
    </citation>
    <scope>NUCLEOTIDE SEQUENCE [LARGE SCALE GENOMIC DNA]</scope>
    <source>
        <strain evidence="7">B359_6</strain>
    </source>
</reference>
<keyword evidence="2" id="KW-0808">Transferase</keyword>
<dbReference type="EMBL" id="CP017813">
    <property type="protein sequence ID" value="APJ38320.1"/>
    <property type="molecule type" value="Genomic_DNA"/>
</dbReference>
<evidence type="ECO:0000259" key="5">
    <source>
        <dbReference type="Pfam" id="PF01555"/>
    </source>
</evidence>
<dbReference type="AlphaFoldDB" id="A0A1L4FRT2"/>
<dbReference type="Gene3D" id="3.40.50.150">
    <property type="entry name" value="Vaccinia Virus protein VP39"/>
    <property type="match status" value="1"/>
</dbReference>
<evidence type="ECO:0000313" key="6">
    <source>
        <dbReference type="EMBL" id="APJ38320.1"/>
    </source>
</evidence>
<proteinExistence type="predicted"/>
<dbReference type="KEGG" id="mpul:BLA55_01365"/>